<evidence type="ECO:0000256" key="1">
    <source>
        <dbReference type="SAM" id="Phobius"/>
    </source>
</evidence>
<evidence type="ECO:0000313" key="2">
    <source>
        <dbReference type="EMBL" id="EOX94825.1"/>
    </source>
</evidence>
<accession>A0A061DQ39</accession>
<keyword evidence="1" id="KW-1133">Transmembrane helix</keyword>
<organism evidence="2 3">
    <name type="scientific">Theobroma cacao</name>
    <name type="common">Cacao</name>
    <name type="synonym">Cocoa</name>
    <dbReference type="NCBI Taxonomy" id="3641"/>
    <lineage>
        <taxon>Eukaryota</taxon>
        <taxon>Viridiplantae</taxon>
        <taxon>Streptophyta</taxon>
        <taxon>Embryophyta</taxon>
        <taxon>Tracheophyta</taxon>
        <taxon>Spermatophyta</taxon>
        <taxon>Magnoliopsida</taxon>
        <taxon>eudicotyledons</taxon>
        <taxon>Gunneridae</taxon>
        <taxon>Pentapetalae</taxon>
        <taxon>rosids</taxon>
        <taxon>malvids</taxon>
        <taxon>Malvales</taxon>
        <taxon>Malvaceae</taxon>
        <taxon>Byttnerioideae</taxon>
        <taxon>Theobroma</taxon>
    </lineage>
</organism>
<reference evidence="2 3" key="1">
    <citation type="journal article" date="2013" name="Genome Biol.">
        <title>The genome sequence of the most widely cultivated cacao type and its use to identify candidate genes regulating pod color.</title>
        <authorList>
            <person name="Motamayor J.C."/>
            <person name="Mockaitis K."/>
            <person name="Schmutz J."/>
            <person name="Haiminen N."/>
            <person name="Iii D.L."/>
            <person name="Cornejo O."/>
            <person name="Findley S.D."/>
            <person name="Zheng P."/>
            <person name="Utro F."/>
            <person name="Royaert S."/>
            <person name="Saski C."/>
            <person name="Jenkins J."/>
            <person name="Podicheti R."/>
            <person name="Zhao M."/>
            <person name="Scheffler B.E."/>
            <person name="Stack J.C."/>
            <person name="Feltus F.A."/>
            <person name="Mustiga G.M."/>
            <person name="Amores F."/>
            <person name="Phillips W."/>
            <person name="Marelli J.P."/>
            <person name="May G.D."/>
            <person name="Shapiro H."/>
            <person name="Ma J."/>
            <person name="Bustamante C.D."/>
            <person name="Schnell R.J."/>
            <person name="Main D."/>
            <person name="Gilbert D."/>
            <person name="Parida L."/>
            <person name="Kuhn D.N."/>
        </authorList>
    </citation>
    <scope>NUCLEOTIDE SEQUENCE [LARGE SCALE GENOMIC DNA]</scope>
    <source>
        <strain evidence="3">cv. Matina 1-6</strain>
    </source>
</reference>
<dbReference type="Proteomes" id="UP000026915">
    <property type="component" value="Chromosome 1"/>
</dbReference>
<feature type="transmembrane region" description="Helical" evidence="1">
    <location>
        <begin position="98"/>
        <end position="118"/>
    </location>
</feature>
<sequence>MIGNKCMNEVGPNAIRPNQGPTFVTRHIFAPLISSTASASYKLGFKIFHSLSTFNLQTQLSATCRNYKEKGKLFFNEEYEGSVMAKVFKANQRAAGKALYYMAMHCVTAVLAGLALGLGPVQFNLESNSQ</sequence>
<keyword evidence="1" id="KW-0812">Transmembrane</keyword>
<dbReference type="Gramene" id="EOX94825">
    <property type="protein sequence ID" value="EOX94825"/>
    <property type="gene ID" value="TCM_046981"/>
</dbReference>
<evidence type="ECO:0000313" key="3">
    <source>
        <dbReference type="Proteomes" id="UP000026915"/>
    </source>
</evidence>
<dbReference type="InParanoid" id="A0A061DQ39"/>
<name>A0A061DQ39_THECC</name>
<keyword evidence="3" id="KW-1185">Reference proteome</keyword>
<keyword evidence="1" id="KW-0472">Membrane</keyword>
<dbReference type="HOGENOM" id="CLU_1941883_0_0_1"/>
<gene>
    <name evidence="2" type="ORF">TCM_046981</name>
</gene>
<proteinExistence type="predicted"/>
<protein>
    <submittedName>
        <fullName evidence="2">Uncharacterized protein</fullName>
    </submittedName>
</protein>
<dbReference type="AlphaFoldDB" id="A0A061DQ39"/>
<dbReference type="EMBL" id="CM001879">
    <property type="protein sequence ID" value="EOX94825.1"/>
    <property type="molecule type" value="Genomic_DNA"/>
</dbReference>